<dbReference type="PROSITE" id="PS00132">
    <property type="entry name" value="CARBOXYPEPT_ZN_1"/>
    <property type="match status" value="1"/>
</dbReference>
<dbReference type="GeneID" id="14874685"/>
<evidence type="ECO:0000256" key="3">
    <source>
        <dbReference type="PROSITE-ProRule" id="PRU01379"/>
    </source>
</evidence>
<dbReference type="SMART" id="SM00631">
    <property type="entry name" value="Zn_pept"/>
    <property type="match status" value="1"/>
</dbReference>
<evidence type="ECO:0000313" key="9">
    <source>
        <dbReference type="Proteomes" id="UP000007797"/>
    </source>
</evidence>
<feature type="region of interest" description="Disordered" evidence="4">
    <location>
        <begin position="119"/>
        <end position="142"/>
    </location>
</feature>
<feature type="active site" description="Proton donor/acceptor" evidence="3">
    <location>
        <position position="400"/>
    </location>
</feature>
<accession>F4PQ82</accession>
<keyword evidence="5" id="KW-0812">Transmembrane</keyword>
<dbReference type="InterPro" id="IPR057246">
    <property type="entry name" value="CARBOXYPEPT_ZN_1"/>
</dbReference>
<evidence type="ECO:0000256" key="1">
    <source>
        <dbReference type="ARBA" id="ARBA00005988"/>
    </source>
</evidence>
<evidence type="ECO:0000256" key="5">
    <source>
        <dbReference type="SAM" id="Phobius"/>
    </source>
</evidence>
<keyword evidence="9" id="KW-1185">Reference proteome</keyword>
<dbReference type="GO" id="GO:0008270">
    <property type="term" value="F:zinc ion binding"/>
    <property type="evidence" value="ECO:0007669"/>
    <property type="project" value="InterPro"/>
</dbReference>
<dbReference type="SUPFAM" id="SSF49464">
    <property type="entry name" value="Carboxypeptidase regulatory domain-like"/>
    <property type="match status" value="1"/>
</dbReference>
<keyword evidence="5" id="KW-1133">Transmembrane helix</keyword>
<dbReference type="Proteomes" id="UP000007797">
    <property type="component" value="Unassembled WGS sequence"/>
</dbReference>
<reference evidence="9" key="1">
    <citation type="journal article" date="2011" name="Genome Res.">
        <title>Phylogeny-wide analysis of social amoeba genomes highlights ancient origins for complex intercellular communication.</title>
        <authorList>
            <person name="Heidel A.J."/>
            <person name="Lawal H.M."/>
            <person name="Felder M."/>
            <person name="Schilde C."/>
            <person name="Helps N.R."/>
            <person name="Tunggal B."/>
            <person name="Rivero F."/>
            <person name="John U."/>
            <person name="Schleicher M."/>
            <person name="Eichinger L."/>
            <person name="Platzer M."/>
            <person name="Noegel A.A."/>
            <person name="Schaap P."/>
            <person name="Gloeckner G."/>
        </authorList>
    </citation>
    <scope>NUCLEOTIDE SEQUENCE [LARGE SCALE GENOMIC DNA]</scope>
    <source>
        <strain evidence="9">SH3</strain>
    </source>
</reference>
<feature type="transmembrane region" description="Helical" evidence="5">
    <location>
        <begin position="644"/>
        <end position="666"/>
    </location>
</feature>
<keyword evidence="5" id="KW-0472">Membrane</keyword>
<feature type="chain" id="PRO_5003319477" evidence="6">
    <location>
        <begin position="19"/>
        <end position="717"/>
    </location>
</feature>
<dbReference type="InterPro" id="IPR000834">
    <property type="entry name" value="Peptidase_M14"/>
</dbReference>
<dbReference type="GO" id="GO:0005615">
    <property type="term" value="C:extracellular space"/>
    <property type="evidence" value="ECO:0007669"/>
    <property type="project" value="TreeGrafter"/>
</dbReference>
<dbReference type="AlphaFoldDB" id="F4PQ82"/>
<dbReference type="PANTHER" id="PTHR11532:SF57">
    <property type="entry name" value="CARBOXYPEPTIDASE D, B"/>
    <property type="match status" value="1"/>
</dbReference>
<dbReference type="InterPro" id="IPR050753">
    <property type="entry name" value="Peptidase_M14_domain"/>
</dbReference>
<gene>
    <name evidence="8" type="ORF">DFA_04675</name>
</gene>
<dbReference type="PROSITE" id="PS52035">
    <property type="entry name" value="PEPTIDASE_M14"/>
    <property type="match status" value="1"/>
</dbReference>
<feature type="domain" description="Peptidase M14" evidence="7">
    <location>
        <begin position="150"/>
        <end position="430"/>
    </location>
</feature>
<evidence type="ECO:0000256" key="6">
    <source>
        <dbReference type="SAM" id="SignalP"/>
    </source>
</evidence>
<dbReference type="RefSeq" id="XP_004360396.1">
    <property type="nucleotide sequence ID" value="XM_004360339.1"/>
</dbReference>
<sequence length="717" mass="82158">MKFIIVLIIILILNIVSSNNIDINGTLPFIEKRIYGQLDKLSLFRIVHYGDENVIRYLRENQEKIILDHHRTRECNDVYMSDLEYSKFVLEFNGQILVEEQQQEVDELATRDIGKIRISRQQQEPSWKSNSKKTLPNKIPSPSGNVDYNHYHNYQELTEFMALIENKYSKIAKVYSIGKSIGERELWAVDISNNPLQMEPKPQVKLVGNMHGDEIVGREMLIYFIDHLVSNYGIDPFVTYLMNNVKISIIPSMNPDGFELGQRGNLNSFDLNRNFPNEKEGSNRRFGQVQPETKAIMDWSNSRNFVLSANLHGGALVSNYPYDSTRGRFPSLELSGIYTPTPDDTTFRRIALTYSMNHGKMFHSEDFFAGVTNGASWYTLEGGMQDWNYDYSNNFEITLELSNEKGPSPNQLEEFWQDNKYSLLNFINIPLTMGFYGKITDANNGQPIQASIQIENNDHIIQSSKLFGDYYRLLDVGSYNVTFTCKNYKSISIPINIINNQRRRIDLRMFPTTVVEKKKNEMTPKKNIVVADSKLASLNETQVYDDQDHTTFPKDGNGKQLPFKLPVSYQSSPMQPQQSYTKDDISNAVTLIENGDAILTTKKDDNNGQDNVDGPIPTPEWVQNQLRLFDTANNDVLKIAMIEIGIIGGVCGALVIIVILVMVLAFKSLQLPLCCTGRHHHNKMMKNDYTNNNFTNNNNLTNLDRLDRWDDDILNDD</sequence>
<organism evidence="8 9">
    <name type="scientific">Cavenderia fasciculata</name>
    <name type="common">Slime mold</name>
    <name type="synonym">Dictyostelium fasciculatum</name>
    <dbReference type="NCBI Taxonomy" id="261658"/>
    <lineage>
        <taxon>Eukaryota</taxon>
        <taxon>Amoebozoa</taxon>
        <taxon>Evosea</taxon>
        <taxon>Eumycetozoa</taxon>
        <taxon>Dictyostelia</taxon>
        <taxon>Acytosteliales</taxon>
        <taxon>Cavenderiaceae</taxon>
        <taxon>Cavenderia</taxon>
    </lineage>
</organism>
<dbReference type="GO" id="GO:0004181">
    <property type="term" value="F:metallocarboxypeptidase activity"/>
    <property type="evidence" value="ECO:0007669"/>
    <property type="project" value="InterPro"/>
</dbReference>
<evidence type="ECO:0000256" key="2">
    <source>
        <dbReference type="ARBA" id="ARBA00023180"/>
    </source>
</evidence>
<dbReference type="GO" id="GO:0006518">
    <property type="term" value="P:peptide metabolic process"/>
    <property type="evidence" value="ECO:0007669"/>
    <property type="project" value="TreeGrafter"/>
</dbReference>
<dbReference type="Gene3D" id="3.40.630.10">
    <property type="entry name" value="Zn peptidases"/>
    <property type="match status" value="1"/>
</dbReference>
<proteinExistence type="inferred from homology"/>
<protein>
    <submittedName>
        <fullName evidence="8">Peptidase M14 family protein</fullName>
    </submittedName>
</protein>
<dbReference type="PRINTS" id="PR00765">
    <property type="entry name" value="CRBOXYPTASEA"/>
</dbReference>
<name>F4PQ82_CACFS</name>
<dbReference type="MEROPS" id="M14.A33"/>
<keyword evidence="2" id="KW-0325">Glycoprotein</keyword>
<dbReference type="Pfam" id="PF00246">
    <property type="entry name" value="Peptidase_M14"/>
    <property type="match status" value="1"/>
</dbReference>
<evidence type="ECO:0000256" key="4">
    <source>
        <dbReference type="SAM" id="MobiDB-lite"/>
    </source>
</evidence>
<evidence type="ECO:0000259" key="7">
    <source>
        <dbReference type="PROSITE" id="PS52035"/>
    </source>
</evidence>
<dbReference type="SUPFAM" id="SSF53187">
    <property type="entry name" value="Zn-dependent exopeptidases"/>
    <property type="match status" value="1"/>
</dbReference>
<feature type="signal peptide" evidence="6">
    <location>
        <begin position="1"/>
        <end position="18"/>
    </location>
</feature>
<dbReference type="PANTHER" id="PTHR11532">
    <property type="entry name" value="PROTEASE M14 CARBOXYPEPTIDASE"/>
    <property type="match status" value="1"/>
</dbReference>
<comment type="similarity">
    <text evidence="1 3">Belongs to the peptidase M14 family.</text>
</comment>
<dbReference type="KEGG" id="dfa:DFA_04675"/>
<dbReference type="Gene3D" id="2.60.40.1120">
    <property type="entry name" value="Carboxypeptidase-like, regulatory domain"/>
    <property type="match status" value="1"/>
</dbReference>
<keyword evidence="6" id="KW-0732">Signal</keyword>
<evidence type="ECO:0000313" key="8">
    <source>
        <dbReference type="EMBL" id="EGG22545.1"/>
    </source>
</evidence>
<dbReference type="EMBL" id="GL883009">
    <property type="protein sequence ID" value="EGG22545.1"/>
    <property type="molecule type" value="Genomic_DNA"/>
</dbReference>
<dbReference type="OrthoDB" id="10249045at2759"/>
<dbReference type="InterPro" id="IPR008969">
    <property type="entry name" value="CarboxyPept-like_regulatory"/>
</dbReference>
<dbReference type="GO" id="GO:0016485">
    <property type="term" value="P:protein processing"/>
    <property type="evidence" value="ECO:0007669"/>
    <property type="project" value="TreeGrafter"/>
</dbReference>
<dbReference type="OMA" id="EGGMQDW"/>
<dbReference type="STRING" id="1054147.F4PQ82"/>